<dbReference type="NCBIfam" id="NF001422">
    <property type="entry name" value="PRK00296.1"/>
    <property type="match status" value="1"/>
</dbReference>
<keyword evidence="8" id="KW-1185">Reference proteome</keyword>
<name>A0A4D6YLD5_9GAMM</name>
<evidence type="ECO:0000256" key="6">
    <source>
        <dbReference type="HAMAP-Rule" id="MF_00262"/>
    </source>
</evidence>
<reference evidence="7 8" key="2">
    <citation type="submission" date="2019-05" db="EMBL/GenBank/DDBJ databases">
        <title>Genome evolution of the obligate endosymbiont Buchnera aphidicola.</title>
        <authorList>
            <person name="Moran N.A."/>
        </authorList>
    </citation>
    <scope>NUCLEOTIDE SEQUENCE [LARGE SCALE GENOMIC DNA]</scope>
    <source>
        <strain evidence="7 8">Tca</strain>
    </source>
</reference>
<evidence type="ECO:0000256" key="5">
    <source>
        <dbReference type="ARBA" id="ARBA00025265"/>
    </source>
</evidence>
<comment type="similarity">
    <text evidence="1 6">Belongs to the MinE family.</text>
</comment>
<dbReference type="GO" id="GO:0042802">
    <property type="term" value="F:identical protein binding"/>
    <property type="evidence" value="ECO:0007669"/>
    <property type="project" value="UniProtKB-ARBA"/>
</dbReference>
<dbReference type="Proteomes" id="UP000298782">
    <property type="component" value="Chromosome"/>
</dbReference>
<evidence type="ECO:0000256" key="3">
    <source>
        <dbReference type="ARBA" id="ARBA00022618"/>
    </source>
</evidence>
<dbReference type="HAMAP" id="MF_00262">
    <property type="entry name" value="MinE"/>
    <property type="match status" value="1"/>
</dbReference>
<dbReference type="NCBIfam" id="TIGR01215">
    <property type="entry name" value="minE"/>
    <property type="match status" value="1"/>
</dbReference>
<dbReference type="FunFam" id="3.30.1070.10:FF:000001">
    <property type="entry name" value="Cell division topological specificity factor"/>
    <property type="match status" value="1"/>
</dbReference>
<keyword evidence="3 6" id="KW-0132">Cell division</keyword>
<evidence type="ECO:0000256" key="2">
    <source>
        <dbReference type="ARBA" id="ARBA00020112"/>
    </source>
</evidence>
<dbReference type="InterPro" id="IPR036707">
    <property type="entry name" value="MinE_sf"/>
</dbReference>
<dbReference type="EMBL" id="CP034852">
    <property type="protein sequence ID" value="QCI26784.1"/>
    <property type="molecule type" value="Genomic_DNA"/>
</dbReference>
<evidence type="ECO:0000313" key="8">
    <source>
        <dbReference type="Proteomes" id="UP000298782"/>
    </source>
</evidence>
<dbReference type="GO" id="GO:0051301">
    <property type="term" value="P:cell division"/>
    <property type="evidence" value="ECO:0007669"/>
    <property type="project" value="UniProtKB-KW"/>
</dbReference>
<keyword evidence="4 6" id="KW-0131">Cell cycle</keyword>
<sequence length="84" mass="9804">MSLLNFFISKKKKNTANIARKRLQIIVAESRKNNIEPGYLPQLKHEIIQVIQKYVKINSNMITVQLDKKDKDICILELNIILPE</sequence>
<proteinExistence type="inferred from homology"/>
<dbReference type="GO" id="GO:0032955">
    <property type="term" value="P:regulation of division septum assembly"/>
    <property type="evidence" value="ECO:0007669"/>
    <property type="project" value="InterPro"/>
</dbReference>
<dbReference type="SUPFAM" id="SSF55229">
    <property type="entry name" value="Cell division protein MinE topological specificity domain"/>
    <property type="match status" value="1"/>
</dbReference>
<accession>A0A4D6YLD5</accession>
<reference evidence="7 8" key="1">
    <citation type="submission" date="2018-12" db="EMBL/GenBank/DDBJ databases">
        <authorList>
            <person name="Chong R.A."/>
        </authorList>
    </citation>
    <scope>NUCLEOTIDE SEQUENCE [LARGE SCALE GENOMIC DNA]</scope>
    <source>
        <strain evidence="7 8">Tca</strain>
    </source>
</reference>
<gene>
    <name evidence="6 7" type="primary">minE</name>
    <name evidence="7" type="ORF">D9V80_01245</name>
</gene>
<protein>
    <recommendedName>
        <fullName evidence="2 6">Cell division topological specificity factor</fullName>
    </recommendedName>
</protein>
<dbReference type="Pfam" id="PF03776">
    <property type="entry name" value="MinE"/>
    <property type="match status" value="1"/>
</dbReference>
<dbReference type="OrthoDB" id="9802655at2"/>
<organism evidence="7 8">
    <name type="scientific">Buchnera aphidicola</name>
    <name type="common">Thelaxes californica</name>
    <dbReference type="NCBI Taxonomy" id="1315998"/>
    <lineage>
        <taxon>Bacteria</taxon>
        <taxon>Pseudomonadati</taxon>
        <taxon>Pseudomonadota</taxon>
        <taxon>Gammaproteobacteria</taxon>
        <taxon>Enterobacterales</taxon>
        <taxon>Erwiniaceae</taxon>
        <taxon>Buchnera</taxon>
    </lineage>
</organism>
<dbReference type="RefSeq" id="WP_158353457.1">
    <property type="nucleotide sequence ID" value="NZ_CP034852.1"/>
</dbReference>
<evidence type="ECO:0000256" key="4">
    <source>
        <dbReference type="ARBA" id="ARBA00023306"/>
    </source>
</evidence>
<evidence type="ECO:0000256" key="1">
    <source>
        <dbReference type="ARBA" id="ARBA00008168"/>
    </source>
</evidence>
<dbReference type="AlphaFoldDB" id="A0A4D6YLD5"/>
<dbReference type="Gene3D" id="3.30.1070.10">
    <property type="entry name" value="Cell division topological specificity factor MinE"/>
    <property type="match status" value="1"/>
</dbReference>
<evidence type="ECO:0000313" key="7">
    <source>
        <dbReference type="EMBL" id="QCI26784.1"/>
    </source>
</evidence>
<comment type="function">
    <text evidence="5 6">Prevents the cell division inhibition by proteins MinC and MinD at internal division sites while permitting inhibition at polar sites. This ensures cell division at the proper site by restricting the formation of a division septum at the midpoint of the long axis of the cell.</text>
</comment>
<dbReference type="InterPro" id="IPR005527">
    <property type="entry name" value="MinE"/>
</dbReference>